<gene>
    <name evidence="2" type="ORF">M670_03704</name>
</gene>
<sequence>MGEVDTAFTIYIVIMLVGFFISYKYSSYMIRKTGLFFPQAFIAGTMIIAIDVIAIVGWSYYSWGTNEFTFIVGILFGFGLLVVSEAVLIAILFIRRKHMMRTYNDDLNQKS</sequence>
<organism evidence="2 3">
    <name type="scientific">Schinkia azotoformans MEV2011</name>
    <dbReference type="NCBI Taxonomy" id="1348973"/>
    <lineage>
        <taxon>Bacteria</taxon>
        <taxon>Bacillati</taxon>
        <taxon>Bacillota</taxon>
        <taxon>Bacilli</taxon>
        <taxon>Bacillales</taxon>
        <taxon>Bacillaceae</taxon>
        <taxon>Calidifontibacillus/Schinkia group</taxon>
        <taxon>Schinkia</taxon>
    </lineage>
</organism>
<dbReference type="RefSeq" id="WP_035197281.1">
    <property type="nucleotide sequence ID" value="NZ_JJRY01000018.1"/>
</dbReference>
<keyword evidence="1" id="KW-0812">Transmembrane</keyword>
<dbReference type="EMBL" id="JJRY01000018">
    <property type="protein sequence ID" value="KEF37111.1"/>
    <property type="molecule type" value="Genomic_DNA"/>
</dbReference>
<proteinExistence type="predicted"/>
<feature type="transmembrane region" description="Helical" evidence="1">
    <location>
        <begin position="6"/>
        <end position="23"/>
    </location>
</feature>
<evidence type="ECO:0000256" key="1">
    <source>
        <dbReference type="SAM" id="Phobius"/>
    </source>
</evidence>
<keyword evidence="1" id="KW-1133">Transmembrane helix</keyword>
<accession>A0A072NI14</accession>
<protein>
    <submittedName>
        <fullName evidence="2">Uncharacterized protein</fullName>
    </submittedName>
</protein>
<keyword evidence="1" id="KW-0472">Membrane</keyword>
<comment type="caution">
    <text evidence="2">The sequence shown here is derived from an EMBL/GenBank/DDBJ whole genome shotgun (WGS) entry which is preliminary data.</text>
</comment>
<dbReference type="OrthoDB" id="2906536at2"/>
<feature type="transmembrane region" description="Helical" evidence="1">
    <location>
        <begin position="70"/>
        <end position="94"/>
    </location>
</feature>
<feature type="transmembrane region" description="Helical" evidence="1">
    <location>
        <begin position="35"/>
        <end position="58"/>
    </location>
</feature>
<reference evidence="2 3" key="1">
    <citation type="submission" date="2014-04" db="EMBL/GenBank/DDBJ databases">
        <title>Draft genome sequence of Bacillus azotoformans MEV2011, a (co-) denitrifying strain unable to grow in the presence of oxygen.</title>
        <authorList>
            <person name="Nielsen M."/>
            <person name="Schreiber L."/>
            <person name="Finster K."/>
            <person name="Schramm A."/>
        </authorList>
    </citation>
    <scope>NUCLEOTIDE SEQUENCE [LARGE SCALE GENOMIC DNA]</scope>
    <source>
        <strain evidence="2 3">MEV2011</strain>
    </source>
</reference>
<name>A0A072NI14_SCHAZ</name>
<dbReference type="PATRIC" id="fig|1348973.3.peg.3582"/>
<dbReference type="Proteomes" id="UP000027936">
    <property type="component" value="Unassembled WGS sequence"/>
</dbReference>
<evidence type="ECO:0000313" key="3">
    <source>
        <dbReference type="Proteomes" id="UP000027936"/>
    </source>
</evidence>
<dbReference type="AlphaFoldDB" id="A0A072NI14"/>
<evidence type="ECO:0000313" key="2">
    <source>
        <dbReference type="EMBL" id="KEF37111.1"/>
    </source>
</evidence>